<dbReference type="GO" id="GO:0030246">
    <property type="term" value="F:carbohydrate binding"/>
    <property type="evidence" value="ECO:0007669"/>
    <property type="project" value="InterPro"/>
</dbReference>
<evidence type="ECO:0008006" key="3">
    <source>
        <dbReference type="Google" id="ProtNLM"/>
    </source>
</evidence>
<evidence type="ECO:0000313" key="1">
    <source>
        <dbReference type="EMBL" id="CAE8600283.1"/>
    </source>
</evidence>
<dbReference type="PANTHER" id="PTHR10091">
    <property type="entry name" value="ALDOSE-1-EPIMERASE"/>
    <property type="match status" value="1"/>
</dbReference>
<dbReference type="GO" id="GO:0033499">
    <property type="term" value="P:galactose catabolic process via UDP-galactose, Leloir pathway"/>
    <property type="evidence" value="ECO:0007669"/>
    <property type="project" value="TreeGrafter"/>
</dbReference>
<evidence type="ECO:0000313" key="2">
    <source>
        <dbReference type="Proteomes" id="UP000654075"/>
    </source>
</evidence>
<dbReference type="PANTHER" id="PTHR10091:SF0">
    <property type="entry name" value="GALACTOSE MUTAROTASE"/>
    <property type="match status" value="1"/>
</dbReference>
<dbReference type="Pfam" id="PF01263">
    <property type="entry name" value="Aldose_epim"/>
    <property type="match status" value="1"/>
</dbReference>
<dbReference type="InterPro" id="IPR014718">
    <property type="entry name" value="GH-type_carb-bd"/>
</dbReference>
<gene>
    <name evidence="1" type="ORF">PGLA1383_LOCUS18614</name>
</gene>
<reference evidence="1" key="1">
    <citation type="submission" date="2021-02" db="EMBL/GenBank/DDBJ databases">
        <authorList>
            <person name="Dougan E. K."/>
            <person name="Rhodes N."/>
            <person name="Thang M."/>
            <person name="Chan C."/>
        </authorList>
    </citation>
    <scope>NUCLEOTIDE SEQUENCE</scope>
</reference>
<dbReference type="EMBL" id="CAJNNV010012004">
    <property type="protein sequence ID" value="CAE8600283.1"/>
    <property type="molecule type" value="Genomic_DNA"/>
</dbReference>
<sequence>MSGAQQTKLVGSLSDGTAVRACHISGGGEATSCRATILSYGATLAELHVPDAQGCLGDVDLGFADLEGWTSPENPFMNCIIGRTAGRNAAPGLTVHGVLRRLPGCDGGGGGIKPETNLHGGGVWNRAVWLVRKSDDSSVTLEHTCPEGPLPGTVTATVTYRCTHHELHIDCEAVTTAVSPISITNHAYFNLSAGVDATCREHTLQLNCDAFSPDDGSRDGLPTGLRQDVFGTHRDLRSGPVRLAQVLDGQEKASPHWPHGEEFVVRDMLGRDLSAVAAAAKLGDPKALALAATLAHPPSGREMKVFTSETALQTYYSTLLGDCGGFACKGGRTYQKHGAICLKAQRFANAENIEAPSRLIKPGDAYHQRTVFCFSLDHDWRAN</sequence>
<accession>A0A813ERA9</accession>
<dbReference type="InterPro" id="IPR011013">
    <property type="entry name" value="Gal_mutarotase_sf_dom"/>
</dbReference>
<keyword evidence="2" id="KW-1185">Reference proteome</keyword>
<comment type="caution">
    <text evidence="1">The sequence shown here is derived from an EMBL/GenBank/DDBJ whole genome shotgun (WGS) entry which is preliminary data.</text>
</comment>
<dbReference type="GO" id="GO:0006006">
    <property type="term" value="P:glucose metabolic process"/>
    <property type="evidence" value="ECO:0007669"/>
    <property type="project" value="TreeGrafter"/>
</dbReference>
<dbReference type="OrthoDB" id="274691at2759"/>
<organism evidence="1 2">
    <name type="scientific">Polarella glacialis</name>
    <name type="common">Dinoflagellate</name>
    <dbReference type="NCBI Taxonomy" id="89957"/>
    <lineage>
        <taxon>Eukaryota</taxon>
        <taxon>Sar</taxon>
        <taxon>Alveolata</taxon>
        <taxon>Dinophyceae</taxon>
        <taxon>Suessiales</taxon>
        <taxon>Suessiaceae</taxon>
        <taxon>Polarella</taxon>
    </lineage>
</organism>
<protein>
    <recommendedName>
        <fullName evidence="3">Aldose 1-epimerase</fullName>
    </recommendedName>
</protein>
<name>A0A813ERA9_POLGL</name>
<dbReference type="GO" id="GO:0004034">
    <property type="term" value="F:aldose 1-epimerase activity"/>
    <property type="evidence" value="ECO:0007669"/>
    <property type="project" value="TreeGrafter"/>
</dbReference>
<proteinExistence type="predicted"/>
<dbReference type="AlphaFoldDB" id="A0A813ERA9"/>
<dbReference type="InterPro" id="IPR008183">
    <property type="entry name" value="Aldose_1/G6P_1-epimerase"/>
</dbReference>
<dbReference type="InterPro" id="IPR018052">
    <property type="entry name" value="Ald1_epimerase_CS"/>
</dbReference>
<dbReference type="Proteomes" id="UP000654075">
    <property type="component" value="Unassembled WGS sequence"/>
</dbReference>
<dbReference type="SUPFAM" id="SSF74650">
    <property type="entry name" value="Galactose mutarotase-like"/>
    <property type="match status" value="1"/>
</dbReference>
<dbReference type="Gene3D" id="2.70.98.10">
    <property type="match status" value="1"/>
</dbReference>
<dbReference type="PROSITE" id="PS00545">
    <property type="entry name" value="ALDOSE_1_EPIMERASE"/>
    <property type="match status" value="1"/>
</dbReference>